<protein>
    <recommendedName>
        <fullName evidence="5">ParB-like N-terminal domain-containing protein</fullName>
    </recommendedName>
</protein>
<gene>
    <name evidence="6" type="ORF">AKJ45_03845</name>
</gene>
<dbReference type="EMBL" id="LHXZ01000079">
    <property type="protein sequence ID" value="KXB01934.1"/>
    <property type="molecule type" value="Genomic_DNA"/>
</dbReference>
<dbReference type="SUPFAM" id="SSF110849">
    <property type="entry name" value="ParB/Sulfiredoxin"/>
    <property type="match status" value="1"/>
</dbReference>
<organism evidence="6 7">
    <name type="scientific">candidate division MSBL1 archaeon SCGC-AAA261F19</name>
    <dbReference type="NCBI Taxonomy" id="1698275"/>
    <lineage>
        <taxon>Archaea</taxon>
        <taxon>Methanobacteriati</taxon>
        <taxon>Methanobacteriota</taxon>
        <taxon>candidate division MSBL1</taxon>
    </lineage>
</organism>
<name>A0A133V660_9EURY</name>
<evidence type="ECO:0000313" key="7">
    <source>
        <dbReference type="Proteomes" id="UP000070565"/>
    </source>
</evidence>
<comment type="caution">
    <text evidence="6">The sequence shown here is derived from an EMBL/GenBank/DDBJ whole genome shotgun (WGS) entry which is preliminary data.</text>
</comment>
<keyword evidence="2" id="KW-0547">Nucleotide-binding</keyword>
<proteinExistence type="predicted"/>
<dbReference type="Gene3D" id="3.30.1760.10">
    <property type="entry name" value="Conserved hypothetical protein from pyrococcus furiosus pfu- 392566-001, domain 2"/>
    <property type="match status" value="1"/>
</dbReference>
<keyword evidence="1" id="KW-0808">Transferase</keyword>
<dbReference type="SMART" id="SM00470">
    <property type="entry name" value="ParB"/>
    <property type="match status" value="1"/>
</dbReference>
<dbReference type="InterPro" id="IPR003115">
    <property type="entry name" value="ParB_N"/>
</dbReference>
<dbReference type="InterPro" id="IPR036086">
    <property type="entry name" value="ParB/Sulfiredoxin_sf"/>
</dbReference>
<dbReference type="Proteomes" id="UP000070565">
    <property type="component" value="Unassembled WGS sequence"/>
</dbReference>
<keyword evidence="4" id="KW-0067">ATP-binding</keyword>
<keyword evidence="3" id="KW-0418">Kinase</keyword>
<dbReference type="Gene3D" id="3.90.1530.10">
    <property type="entry name" value="Conserved hypothetical protein from pyrococcus furiosus pfu- 392566-001, ParB domain"/>
    <property type="match status" value="1"/>
</dbReference>
<feature type="domain" description="ParB-like N-terminal" evidence="5">
    <location>
        <begin position="15"/>
        <end position="97"/>
    </location>
</feature>
<evidence type="ECO:0000313" key="6">
    <source>
        <dbReference type="EMBL" id="KXB01934.1"/>
    </source>
</evidence>
<accession>A0A133V660</accession>
<evidence type="ECO:0000256" key="1">
    <source>
        <dbReference type="ARBA" id="ARBA00022679"/>
    </source>
</evidence>
<dbReference type="AlphaFoldDB" id="A0A133V660"/>
<evidence type="ECO:0000259" key="5">
    <source>
        <dbReference type="SMART" id="SM00470"/>
    </source>
</evidence>
<dbReference type="GO" id="GO:0005524">
    <property type="term" value="F:ATP binding"/>
    <property type="evidence" value="ECO:0007669"/>
    <property type="project" value="UniProtKB-KW"/>
</dbReference>
<evidence type="ECO:0000256" key="3">
    <source>
        <dbReference type="ARBA" id="ARBA00022777"/>
    </source>
</evidence>
<evidence type="ECO:0000256" key="4">
    <source>
        <dbReference type="ARBA" id="ARBA00022840"/>
    </source>
</evidence>
<sequence length="279" mass="31751">MVYTLALSKSNYKIAPVDINRLKVHEEAITPFVENLTNSILREEFLRHPVIVDKEKLVVLDGTHRIMALRKIDCSSAPACLVNYQDSRIKLKSFDRLAYSDMGVILDLCSQLGFSTIDCNLKEVDKILRMRKADLALVSDEEVFLLDGGAENLREISRIVWKLEEKAKKMGIEVGYSTKVDFSSEVKRGSVVIKMPAASKDEVVNAALSGEFFAPKTTRHIIPSRPMNIKAPLELLKKEDLREADELLTKRLQESKVKQVPPREFPENRIYEEKLCVFN</sequence>
<reference evidence="6 7" key="1">
    <citation type="journal article" date="2016" name="Sci. Rep.">
        <title>Metabolic traits of an uncultured archaeal lineage -MSBL1- from brine pools of the Red Sea.</title>
        <authorList>
            <person name="Mwirichia R."/>
            <person name="Alam I."/>
            <person name="Rashid M."/>
            <person name="Vinu M."/>
            <person name="Ba-Alawi W."/>
            <person name="Anthony Kamau A."/>
            <person name="Kamanda Ngugi D."/>
            <person name="Goker M."/>
            <person name="Klenk H.P."/>
            <person name="Bajic V."/>
            <person name="Stingl U."/>
        </authorList>
    </citation>
    <scope>NUCLEOTIDE SEQUENCE [LARGE SCALE GENOMIC DNA]</scope>
    <source>
        <strain evidence="6">SCGC-AAA261F19</strain>
    </source>
</reference>
<evidence type="ECO:0000256" key="2">
    <source>
        <dbReference type="ARBA" id="ARBA00022741"/>
    </source>
</evidence>
<keyword evidence="7" id="KW-1185">Reference proteome</keyword>
<dbReference type="GO" id="GO:0016301">
    <property type="term" value="F:kinase activity"/>
    <property type="evidence" value="ECO:0007669"/>
    <property type="project" value="UniProtKB-KW"/>
</dbReference>
<dbReference type="InterPro" id="IPR023098">
    <property type="entry name" value="SerK/SbnI_C"/>
</dbReference>